<dbReference type="SUPFAM" id="SSF56801">
    <property type="entry name" value="Acetyl-CoA synthetase-like"/>
    <property type="match status" value="1"/>
</dbReference>
<reference evidence="1 2" key="1">
    <citation type="journal article" date="2018" name="IMA Fungus">
        <title>IMA Genome-F 9: Draft genome sequence of Annulohypoxylon stygium, Aspergillus mulundensis, Berkeleyomyces basicola (syn. Thielaviopsis basicola), Ceratocystis smalleyi, two Cercospora beticola strains, Coleophoma cylindrospora, Fusarium fracticaudum, Phialophora cf. hyalina, and Morchella septimelata.</title>
        <authorList>
            <person name="Wingfield B.D."/>
            <person name="Bills G.F."/>
            <person name="Dong Y."/>
            <person name="Huang W."/>
            <person name="Nel W.J."/>
            <person name="Swalarsk-Parry B.S."/>
            <person name="Vaghefi N."/>
            <person name="Wilken P.M."/>
            <person name="An Z."/>
            <person name="de Beer Z.W."/>
            <person name="De Vos L."/>
            <person name="Chen L."/>
            <person name="Duong T.A."/>
            <person name="Gao Y."/>
            <person name="Hammerbacher A."/>
            <person name="Kikkert J.R."/>
            <person name="Li Y."/>
            <person name="Li H."/>
            <person name="Li K."/>
            <person name="Li Q."/>
            <person name="Liu X."/>
            <person name="Ma X."/>
            <person name="Naidoo K."/>
            <person name="Pethybridge S.J."/>
            <person name="Sun J."/>
            <person name="Steenkamp E.T."/>
            <person name="van der Nest M.A."/>
            <person name="van Wyk S."/>
            <person name="Wingfield M.J."/>
            <person name="Xiong C."/>
            <person name="Yue Q."/>
            <person name="Zhang X."/>
        </authorList>
    </citation>
    <scope>NUCLEOTIDE SEQUENCE [LARGE SCALE GENOMIC DNA]</scope>
    <source>
        <strain evidence="1 2">DSM 5745</strain>
    </source>
</reference>
<dbReference type="OrthoDB" id="6614653at2759"/>
<gene>
    <name evidence="1" type="ORF">DSM5745_00228</name>
</gene>
<proteinExistence type="predicted"/>
<dbReference type="GeneID" id="38110598"/>
<dbReference type="InterPro" id="IPR042099">
    <property type="entry name" value="ANL_N_sf"/>
</dbReference>
<accession>A0A3D8T2X5</accession>
<sequence>MQSLPSETPATLPADPILVKLLQASRTTTEPIIFDDYGYTKSYPQLLFDVVRTWESLKQALHPSALDARGLVRQERPYIAAITRGGYEFIVAFFAIRALGGACIPLAPGILPVEAQHYVSIAESPALLTGESNIQHATVGA</sequence>
<dbReference type="Proteomes" id="UP000256690">
    <property type="component" value="Unassembled WGS sequence"/>
</dbReference>
<keyword evidence="2" id="KW-1185">Reference proteome</keyword>
<dbReference type="STRING" id="1810919.A0A3D8T2X5"/>
<evidence type="ECO:0000313" key="2">
    <source>
        <dbReference type="Proteomes" id="UP000256690"/>
    </source>
</evidence>
<dbReference type="Gene3D" id="3.40.50.12780">
    <property type="entry name" value="N-terminal domain of ligase-like"/>
    <property type="match status" value="1"/>
</dbReference>
<dbReference type="RefSeq" id="XP_026608089.1">
    <property type="nucleotide sequence ID" value="XM_026742244.1"/>
</dbReference>
<dbReference type="AlphaFoldDB" id="A0A3D8T2X5"/>
<evidence type="ECO:0008006" key="3">
    <source>
        <dbReference type="Google" id="ProtNLM"/>
    </source>
</evidence>
<dbReference type="EMBL" id="PVWQ01000001">
    <property type="protein sequence ID" value="RDW92906.1"/>
    <property type="molecule type" value="Genomic_DNA"/>
</dbReference>
<name>A0A3D8T2X5_9EURO</name>
<organism evidence="1 2">
    <name type="scientific">Aspergillus mulundensis</name>
    <dbReference type="NCBI Taxonomy" id="1810919"/>
    <lineage>
        <taxon>Eukaryota</taxon>
        <taxon>Fungi</taxon>
        <taxon>Dikarya</taxon>
        <taxon>Ascomycota</taxon>
        <taxon>Pezizomycotina</taxon>
        <taxon>Eurotiomycetes</taxon>
        <taxon>Eurotiomycetidae</taxon>
        <taxon>Eurotiales</taxon>
        <taxon>Aspergillaceae</taxon>
        <taxon>Aspergillus</taxon>
        <taxon>Aspergillus subgen. Nidulantes</taxon>
    </lineage>
</organism>
<evidence type="ECO:0000313" key="1">
    <source>
        <dbReference type="EMBL" id="RDW92906.1"/>
    </source>
</evidence>
<protein>
    <recommendedName>
        <fullName evidence="3">AMP-dependent synthetase/ligase domain-containing protein</fullName>
    </recommendedName>
</protein>
<comment type="caution">
    <text evidence="1">The sequence shown here is derived from an EMBL/GenBank/DDBJ whole genome shotgun (WGS) entry which is preliminary data.</text>
</comment>